<dbReference type="InterPro" id="IPR006175">
    <property type="entry name" value="YjgF/YER057c/UK114"/>
</dbReference>
<protein>
    <submittedName>
        <fullName evidence="2">Endoribonuclease L-PSP</fullName>
    </submittedName>
</protein>
<evidence type="ECO:0000313" key="1">
    <source>
        <dbReference type="Proteomes" id="UP000887565"/>
    </source>
</evidence>
<dbReference type="Gene3D" id="3.30.1330.40">
    <property type="entry name" value="RutC-like"/>
    <property type="match status" value="1"/>
</dbReference>
<dbReference type="WBParaSite" id="nRc.2.0.1.t34246-RA">
    <property type="protein sequence ID" value="nRc.2.0.1.t34246-RA"/>
    <property type="gene ID" value="nRc.2.0.1.g34246"/>
</dbReference>
<evidence type="ECO:0000313" key="2">
    <source>
        <dbReference type="WBParaSite" id="nRc.2.0.1.t34246-RA"/>
    </source>
</evidence>
<sequence>MNLLVESHRPSRSNTKDWLEALHQLQLNTPPYYFAVDGWLMTPTPPKLVGRSTTKRLSAKATCRTSIYKIFTMASIIRKIVHTAAAPIAIGPYSQAVRVNDTLYISGQLGVDPTTNEAAPGGVEAECRQALLNIGNILKAAGGDFKNGEERE</sequence>
<dbReference type="GO" id="GO:0019239">
    <property type="term" value="F:deaminase activity"/>
    <property type="evidence" value="ECO:0007669"/>
    <property type="project" value="TreeGrafter"/>
</dbReference>
<dbReference type="SUPFAM" id="SSF55298">
    <property type="entry name" value="YjgF-like"/>
    <property type="match status" value="1"/>
</dbReference>
<dbReference type="Pfam" id="PF01042">
    <property type="entry name" value="Ribonuc_L-PSP"/>
    <property type="match status" value="1"/>
</dbReference>
<reference evidence="2" key="1">
    <citation type="submission" date="2022-11" db="UniProtKB">
        <authorList>
            <consortium name="WormBaseParasite"/>
        </authorList>
    </citation>
    <scope>IDENTIFICATION</scope>
</reference>
<dbReference type="GO" id="GO:0005829">
    <property type="term" value="C:cytosol"/>
    <property type="evidence" value="ECO:0007669"/>
    <property type="project" value="TreeGrafter"/>
</dbReference>
<dbReference type="Proteomes" id="UP000887565">
    <property type="component" value="Unplaced"/>
</dbReference>
<dbReference type="GO" id="GO:0005739">
    <property type="term" value="C:mitochondrion"/>
    <property type="evidence" value="ECO:0007669"/>
    <property type="project" value="TreeGrafter"/>
</dbReference>
<keyword evidence="1" id="KW-1185">Reference proteome</keyword>
<name>A0A915K681_ROMCU</name>
<proteinExistence type="predicted"/>
<dbReference type="InterPro" id="IPR035959">
    <property type="entry name" value="RutC-like_sf"/>
</dbReference>
<accession>A0A915K681</accession>
<organism evidence="1 2">
    <name type="scientific">Romanomermis culicivorax</name>
    <name type="common">Nematode worm</name>
    <dbReference type="NCBI Taxonomy" id="13658"/>
    <lineage>
        <taxon>Eukaryota</taxon>
        <taxon>Metazoa</taxon>
        <taxon>Ecdysozoa</taxon>
        <taxon>Nematoda</taxon>
        <taxon>Enoplea</taxon>
        <taxon>Dorylaimia</taxon>
        <taxon>Mermithida</taxon>
        <taxon>Mermithoidea</taxon>
        <taxon>Mermithidae</taxon>
        <taxon>Romanomermis</taxon>
    </lineage>
</organism>
<dbReference type="AlphaFoldDB" id="A0A915K681"/>
<dbReference type="CDD" id="cd00448">
    <property type="entry name" value="YjgF_YER057c_UK114_family"/>
    <property type="match status" value="1"/>
</dbReference>
<dbReference type="PANTHER" id="PTHR11803">
    <property type="entry name" value="2-IMINOBUTANOATE/2-IMINOPROPANOATE DEAMINASE RIDA"/>
    <property type="match status" value="1"/>
</dbReference>
<dbReference type="PANTHER" id="PTHR11803:SF39">
    <property type="entry name" value="2-IMINOBUTANOATE_2-IMINOPROPANOATE DEAMINASE"/>
    <property type="match status" value="1"/>
</dbReference>